<evidence type="ECO:0008006" key="6">
    <source>
        <dbReference type="Google" id="ProtNLM"/>
    </source>
</evidence>
<feature type="repeat" description="PPR" evidence="3">
    <location>
        <begin position="903"/>
        <end position="937"/>
    </location>
</feature>
<feature type="repeat" description="PPR" evidence="3">
    <location>
        <begin position="868"/>
        <end position="902"/>
    </location>
</feature>
<dbReference type="Pfam" id="PF13812">
    <property type="entry name" value="PPR_3"/>
    <property type="match status" value="2"/>
</dbReference>
<feature type="repeat" description="PPR" evidence="3">
    <location>
        <begin position="344"/>
        <end position="378"/>
    </location>
</feature>
<feature type="repeat" description="PPR" evidence="3">
    <location>
        <begin position="379"/>
        <end position="413"/>
    </location>
</feature>
<proteinExistence type="inferred from homology"/>
<sequence length="970" mass="110214">MCSLRIYVASDVCDSKRCFSLADWIGNGSHFSVGLVSVRRKRVSEPIVGSFSSCAKQTSDQFSYGFAPGIAFRVSHCLHWHLTGHGGRKANIAVYAVEGDGFVSLQPELVEDCQPSEGEASKNWGCAIQSPVPKSLELHKKVCQESSVAKKSERTIQNRVDMMNKVAKRKVAKAFKIRKEEPSLYRRKGGGFENVLSCITPESSNAECNFVLKLLERSSDERAIHFFEWMRSNGKLKKNEVAYNLALRVLGRKEDWLGAELVLKEMIDTSECKLSPKSFNALIYVCAKRRIDGWGSKWFHLMLEKGVRPDVSTIGMLMGLYQKTGNLSEAEFTFSCMRNFKLQCVCAYSAMVTIYTRLGLCNKSEEIIHLMDRDGVLPNLENWLVRLNAYSQQGKMEEAELVLKSMGEAGFLPNIVAYNTLITGYGKLSNTKAAENVLQCLKSTGLEPDETTYRSMIEGFGREDNYKMTLWYYEQLKGSGFQPNSSNYHTMMNILARHGDEQGIIQILQDMKQSGCQYSSILSNLLQAYSRAGRMDAIPSILQDSFYEHILHNPTAFSIVIVAYVQNTFLKEAFQLLQDKKWEDAKYEENLRHLLICSFKEESLYDFAIATYNLLPKCEGSPNLHIACTMIDIYCATNRFTEAENIYLDLKNSGITLDMVSYNVILRMYLKSGSLKDACLVLDEMEKQKDIVPDSVLFRDMLRTYQQCGRLEKLANVYYWMLKSGVTWDETTYICVIICCGRSLHIDEVSRLFDEMLQCGYAGNSTTFNVMIDIFGKAGLLGKARRIFLMARKQGMADVITYNTIIAAYGQNKDFKSMRSVVRRMEVSGFAVSLEAYNSMLDAYGKEDLIEEFNDVLRKMRQASCSSDHYTYNIMMNIYGKKGWIEDVSHVLAELRDRGLEPDLYSYNTLIKAYGIAGMVEEAVNVVKEMRTKGVEPDRITFTSIISALQRNEMFVEAIKWSLWMEHLGL</sequence>
<feature type="repeat" description="PPR" evidence="3">
    <location>
        <begin position="833"/>
        <end position="867"/>
    </location>
</feature>
<dbReference type="PANTHER" id="PTHR47447">
    <property type="entry name" value="OS03G0856100 PROTEIN"/>
    <property type="match status" value="1"/>
</dbReference>
<name>A0A835UNY0_VANPL</name>
<organism evidence="4 5">
    <name type="scientific">Vanilla planifolia</name>
    <name type="common">Vanilla</name>
    <dbReference type="NCBI Taxonomy" id="51239"/>
    <lineage>
        <taxon>Eukaryota</taxon>
        <taxon>Viridiplantae</taxon>
        <taxon>Streptophyta</taxon>
        <taxon>Embryophyta</taxon>
        <taxon>Tracheophyta</taxon>
        <taxon>Spermatophyta</taxon>
        <taxon>Magnoliopsida</taxon>
        <taxon>Liliopsida</taxon>
        <taxon>Asparagales</taxon>
        <taxon>Orchidaceae</taxon>
        <taxon>Vanilloideae</taxon>
        <taxon>Vanilleae</taxon>
        <taxon>Vanilla</taxon>
    </lineage>
</organism>
<dbReference type="PANTHER" id="PTHR47447:SF17">
    <property type="entry name" value="OS12G0638900 PROTEIN"/>
    <property type="match status" value="1"/>
</dbReference>
<keyword evidence="2" id="KW-0677">Repeat</keyword>
<evidence type="ECO:0000256" key="2">
    <source>
        <dbReference type="ARBA" id="ARBA00022737"/>
    </source>
</evidence>
<feature type="repeat" description="PPR" evidence="3">
    <location>
        <begin position="729"/>
        <end position="763"/>
    </location>
</feature>
<dbReference type="Proteomes" id="UP000639772">
    <property type="component" value="Chromosome 9"/>
</dbReference>
<dbReference type="PROSITE" id="PS51375">
    <property type="entry name" value="PPR"/>
    <property type="match status" value="12"/>
</dbReference>
<dbReference type="InterPro" id="IPR002885">
    <property type="entry name" value="PPR_rpt"/>
</dbReference>
<dbReference type="InterPro" id="IPR011990">
    <property type="entry name" value="TPR-like_helical_dom_sf"/>
</dbReference>
<comment type="caution">
    <text evidence="4">The sequence shown here is derived from an EMBL/GenBank/DDBJ whole genome shotgun (WGS) entry which is preliminary data.</text>
</comment>
<evidence type="ECO:0000256" key="3">
    <source>
        <dbReference type="PROSITE-ProRule" id="PRU00708"/>
    </source>
</evidence>
<feature type="repeat" description="PPR" evidence="3">
    <location>
        <begin position="414"/>
        <end position="448"/>
    </location>
</feature>
<protein>
    <recommendedName>
        <fullName evidence="6">Pentatricopeptide repeat-containing protein</fullName>
    </recommendedName>
</protein>
<evidence type="ECO:0000313" key="5">
    <source>
        <dbReference type="Proteomes" id="UP000639772"/>
    </source>
</evidence>
<evidence type="ECO:0000313" key="4">
    <source>
        <dbReference type="EMBL" id="KAG0468637.1"/>
    </source>
</evidence>
<feature type="repeat" description="PPR" evidence="3">
    <location>
        <begin position="484"/>
        <end position="518"/>
    </location>
</feature>
<dbReference type="Pfam" id="PF13041">
    <property type="entry name" value="PPR_2"/>
    <property type="match status" value="3"/>
</dbReference>
<dbReference type="NCBIfam" id="TIGR00756">
    <property type="entry name" value="PPR"/>
    <property type="match status" value="9"/>
</dbReference>
<gene>
    <name evidence="4" type="ORF">HPP92_017965</name>
</gene>
<dbReference type="Gene3D" id="1.25.40.10">
    <property type="entry name" value="Tetratricopeptide repeat domain"/>
    <property type="match status" value="6"/>
</dbReference>
<evidence type="ECO:0000256" key="1">
    <source>
        <dbReference type="ARBA" id="ARBA00007626"/>
    </source>
</evidence>
<feature type="repeat" description="PPR" evidence="3">
    <location>
        <begin position="623"/>
        <end position="657"/>
    </location>
</feature>
<dbReference type="Pfam" id="PF01535">
    <property type="entry name" value="PPR"/>
    <property type="match status" value="6"/>
</dbReference>
<comment type="similarity">
    <text evidence="1">Belongs to the PPR family. P subfamily.</text>
</comment>
<dbReference type="FunFam" id="1.25.40.10:FF:003613">
    <property type="entry name" value="Pentatricopeptide repeat-containing protein At3g23020"/>
    <property type="match status" value="1"/>
</dbReference>
<feature type="repeat" description="PPR" evidence="3">
    <location>
        <begin position="798"/>
        <end position="832"/>
    </location>
</feature>
<feature type="repeat" description="PPR" evidence="3">
    <location>
        <begin position="449"/>
        <end position="483"/>
    </location>
</feature>
<dbReference type="OrthoDB" id="185373at2759"/>
<feature type="repeat" description="PPR" evidence="3">
    <location>
        <begin position="658"/>
        <end position="688"/>
    </location>
</feature>
<dbReference type="AlphaFoldDB" id="A0A835UNY0"/>
<accession>A0A835UNY0</accession>
<dbReference type="EMBL" id="JADCNM010000009">
    <property type="protein sequence ID" value="KAG0468637.1"/>
    <property type="molecule type" value="Genomic_DNA"/>
</dbReference>
<reference evidence="4 5" key="1">
    <citation type="journal article" date="2020" name="Nat. Food">
        <title>A phased Vanilla planifolia genome enables genetic improvement of flavour and production.</title>
        <authorList>
            <person name="Hasing T."/>
            <person name="Tang H."/>
            <person name="Brym M."/>
            <person name="Khazi F."/>
            <person name="Huang T."/>
            <person name="Chambers A.H."/>
        </authorList>
    </citation>
    <scope>NUCLEOTIDE SEQUENCE [LARGE SCALE GENOMIC DNA]</scope>
    <source>
        <tissue evidence="4">Leaf</tissue>
    </source>
</reference>